<evidence type="ECO:0000256" key="1">
    <source>
        <dbReference type="SAM" id="MobiDB-lite"/>
    </source>
</evidence>
<dbReference type="AlphaFoldDB" id="A0A814PKU3"/>
<evidence type="ECO:0000313" key="3">
    <source>
        <dbReference type="EMBL" id="CAF3872045.1"/>
    </source>
</evidence>
<dbReference type="Proteomes" id="UP000681722">
    <property type="component" value="Unassembled WGS sequence"/>
</dbReference>
<evidence type="ECO:0000313" key="2">
    <source>
        <dbReference type="EMBL" id="CAF1107397.1"/>
    </source>
</evidence>
<feature type="region of interest" description="Disordered" evidence="1">
    <location>
        <begin position="226"/>
        <end position="248"/>
    </location>
</feature>
<sequence>MPRTTSAKFTLVQQLFKTILTSKATIHSWGSIRELDNFVPFGLFDESQILNANSIDQQINYHIITLQSNCHCELCSQKLENDPFSLQDALVHSSRLFLNKQYTISKFDCGLDLRLFSRTREQTIHCKRLSDYAAADCLAIQHLFTNGFLKDTQLHYRHHYPDSSPSPQHYAPSPLAPPLTSLPLVDNHYEMISDDENNNSTTEQQRTNEGPTCLRMILKRPELWKQAEDSEEEEQTPPPKKSRRPISIEEYRQRRAVITVTSMTSLAPVSLSPKLLQQEYEESQPLKAVEQFTLPELVVNTSPVSVRSSSPLPPSSNQQLIPVETPLCAPTSVRRNPSSKAKKQRDNIKKRDKLRRKQYQIEFVRRNIHQYFTHTRVKNLMHQVNIHNKNVLINTNGRNNNISHYIGLPNLEAQQHAEQTLTP</sequence>
<comment type="caution">
    <text evidence="2">The sequence shown here is derived from an EMBL/GenBank/DDBJ whole genome shotgun (WGS) entry which is preliminary data.</text>
</comment>
<evidence type="ECO:0000313" key="4">
    <source>
        <dbReference type="Proteomes" id="UP000663829"/>
    </source>
</evidence>
<reference evidence="2" key="1">
    <citation type="submission" date="2021-02" db="EMBL/GenBank/DDBJ databases">
        <authorList>
            <person name="Nowell W R."/>
        </authorList>
    </citation>
    <scope>NUCLEOTIDE SEQUENCE</scope>
</reference>
<accession>A0A814PKU3</accession>
<dbReference type="EMBL" id="CAJNOQ010005671">
    <property type="protein sequence ID" value="CAF1107397.1"/>
    <property type="molecule type" value="Genomic_DNA"/>
</dbReference>
<gene>
    <name evidence="2" type="ORF">GPM918_LOCUS19060</name>
    <name evidence="3" type="ORF">SRO942_LOCUS19059</name>
</gene>
<proteinExistence type="predicted"/>
<feature type="compositionally biased region" description="Polar residues" evidence="1">
    <location>
        <begin position="198"/>
        <end position="210"/>
    </location>
</feature>
<name>A0A814PKU3_9BILA</name>
<feature type="region of interest" description="Disordered" evidence="1">
    <location>
        <begin position="192"/>
        <end position="213"/>
    </location>
</feature>
<dbReference type="Proteomes" id="UP000663829">
    <property type="component" value="Unassembled WGS sequence"/>
</dbReference>
<organism evidence="2 4">
    <name type="scientific">Didymodactylos carnosus</name>
    <dbReference type="NCBI Taxonomy" id="1234261"/>
    <lineage>
        <taxon>Eukaryota</taxon>
        <taxon>Metazoa</taxon>
        <taxon>Spiralia</taxon>
        <taxon>Gnathifera</taxon>
        <taxon>Rotifera</taxon>
        <taxon>Eurotatoria</taxon>
        <taxon>Bdelloidea</taxon>
        <taxon>Philodinida</taxon>
        <taxon>Philodinidae</taxon>
        <taxon>Didymodactylos</taxon>
    </lineage>
</organism>
<protein>
    <submittedName>
        <fullName evidence="2">Uncharacterized protein</fullName>
    </submittedName>
</protein>
<feature type="region of interest" description="Disordered" evidence="1">
    <location>
        <begin position="329"/>
        <end position="352"/>
    </location>
</feature>
<keyword evidence="4" id="KW-1185">Reference proteome</keyword>
<dbReference type="EMBL" id="CAJOBC010005672">
    <property type="protein sequence ID" value="CAF3872045.1"/>
    <property type="molecule type" value="Genomic_DNA"/>
</dbReference>